<dbReference type="OrthoDB" id="3993984at2759"/>
<sequence>MGNAASKNARQFGRKLPEVYSTVAKKQEEGILLKKRVSSDYLSIHNDGRRRIFEETGELEGKGAGNKEAIGTNPAVANPEPPKIYTERPQEDLGDDEDATKSDFLRKAVDMGIVKVKGVEDKNAQGQFDTNHVSLRILKNREKVEKEYEDLEGDSPEKVHYDIPKRFLTEDQLSKMNKPRRRGVNTFGLLDARDLSKMIKAYRISGEEELGLIARRKESKAENVKILQRLIDSGIINLPTNKVTMAKKYDAEGQVTKERFVVVEDDWVNEERGKIKKDEVKNKGKGREEEEEDPNEILNQFKRLEDLIKEDEKPKEGDIRKHKASGGEVKRFL</sequence>
<protein>
    <submittedName>
        <fullName evidence="2">DEKNAAC103383</fullName>
    </submittedName>
</protein>
<feature type="region of interest" description="Disordered" evidence="1">
    <location>
        <begin position="55"/>
        <end position="98"/>
    </location>
</feature>
<proteinExistence type="predicted"/>
<feature type="region of interest" description="Disordered" evidence="1">
    <location>
        <begin position="310"/>
        <end position="333"/>
    </location>
</feature>
<reference evidence="2 3" key="1">
    <citation type="submission" date="2018-12" db="EMBL/GenBank/DDBJ databases">
        <authorList>
            <person name="Tiukova I."/>
            <person name="Dainat J."/>
        </authorList>
    </citation>
    <scope>NUCLEOTIDE SEQUENCE [LARGE SCALE GENOMIC DNA]</scope>
</reference>
<dbReference type="EMBL" id="CAACVR010000023">
    <property type="protein sequence ID" value="VEU22378.1"/>
    <property type="molecule type" value="Genomic_DNA"/>
</dbReference>
<accession>A0A448YNE9</accession>
<feature type="region of interest" description="Disordered" evidence="1">
    <location>
        <begin position="274"/>
        <end position="296"/>
    </location>
</feature>
<gene>
    <name evidence="2" type="ORF">BRENAR_LOCUS3109</name>
</gene>
<dbReference type="AlphaFoldDB" id="A0A448YNE9"/>
<organism evidence="2 3">
    <name type="scientific">Brettanomyces naardenensis</name>
    <name type="common">Yeast</name>
    <dbReference type="NCBI Taxonomy" id="13370"/>
    <lineage>
        <taxon>Eukaryota</taxon>
        <taxon>Fungi</taxon>
        <taxon>Dikarya</taxon>
        <taxon>Ascomycota</taxon>
        <taxon>Saccharomycotina</taxon>
        <taxon>Pichiomycetes</taxon>
        <taxon>Pichiales</taxon>
        <taxon>Pichiaceae</taxon>
        <taxon>Brettanomyces</taxon>
    </lineage>
</organism>
<dbReference type="InParanoid" id="A0A448YNE9"/>
<dbReference type="Proteomes" id="UP000290900">
    <property type="component" value="Unassembled WGS sequence"/>
</dbReference>
<keyword evidence="3" id="KW-1185">Reference proteome</keyword>
<name>A0A448YNE9_BRENA</name>
<evidence type="ECO:0000313" key="2">
    <source>
        <dbReference type="EMBL" id="VEU22378.1"/>
    </source>
</evidence>
<evidence type="ECO:0000256" key="1">
    <source>
        <dbReference type="SAM" id="MobiDB-lite"/>
    </source>
</evidence>
<feature type="compositionally biased region" description="Basic and acidic residues" evidence="1">
    <location>
        <begin position="310"/>
        <end position="319"/>
    </location>
</feature>
<feature type="compositionally biased region" description="Basic and acidic residues" evidence="1">
    <location>
        <begin position="274"/>
        <end position="288"/>
    </location>
</feature>
<evidence type="ECO:0000313" key="3">
    <source>
        <dbReference type="Proteomes" id="UP000290900"/>
    </source>
</evidence>